<feature type="binding site" evidence="10">
    <location>
        <position position="71"/>
    </location>
    <ligand>
        <name>Na(+)</name>
        <dbReference type="ChEBI" id="CHEBI:29101"/>
        <note>structural</note>
    </ligand>
</feature>
<dbReference type="GO" id="GO:0140114">
    <property type="term" value="P:cellular detoxification of fluoride"/>
    <property type="evidence" value="ECO:0007669"/>
    <property type="project" value="UniProtKB-UniRule"/>
</dbReference>
<evidence type="ECO:0000256" key="10">
    <source>
        <dbReference type="HAMAP-Rule" id="MF_00454"/>
    </source>
</evidence>
<dbReference type="Pfam" id="PF02537">
    <property type="entry name" value="CRCB"/>
    <property type="match status" value="1"/>
</dbReference>
<organism evidence="11 12">
    <name type="scientific">Amycolatopsis thermoflava</name>
    <dbReference type="NCBI Taxonomy" id="84480"/>
    <lineage>
        <taxon>Bacteria</taxon>
        <taxon>Bacillati</taxon>
        <taxon>Actinomycetota</taxon>
        <taxon>Actinomycetes</taxon>
        <taxon>Pseudonocardiales</taxon>
        <taxon>Pseudonocardiaceae</taxon>
        <taxon>Amycolatopsis</taxon>
        <taxon>Amycolatopsis methanolica group</taxon>
    </lineage>
</organism>
<gene>
    <name evidence="10" type="primary">fluC</name>
    <name evidence="10" type="synonym">crcB</name>
    <name evidence="11" type="ORF">EDD35_3782</name>
</gene>
<evidence type="ECO:0000256" key="8">
    <source>
        <dbReference type="ARBA" id="ARBA00035585"/>
    </source>
</evidence>
<dbReference type="InterPro" id="IPR003691">
    <property type="entry name" value="FluC"/>
</dbReference>
<reference evidence="11 12" key="1">
    <citation type="submission" date="2018-11" db="EMBL/GenBank/DDBJ databases">
        <title>Sequencing the genomes of 1000 actinobacteria strains.</title>
        <authorList>
            <person name="Klenk H.-P."/>
        </authorList>
    </citation>
    <scope>NUCLEOTIDE SEQUENCE [LARGE SCALE GENOMIC DNA]</scope>
    <source>
        <strain evidence="11 12">DSM 44348</strain>
    </source>
</reference>
<evidence type="ECO:0000313" key="11">
    <source>
        <dbReference type="EMBL" id="ROS41425.1"/>
    </source>
</evidence>
<comment type="caution">
    <text evidence="11">The sequence shown here is derived from an EMBL/GenBank/DDBJ whole genome shotgun (WGS) entry which is preliminary data.</text>
</comment>
<evidence type="ECO:0000313" key="12">
    <source>
        <dbReference type="Proteomes" id="UP000274843"/>
    </source>
</evidence>
<dbReference type="PANTHER" id="PTHR28259:SF1">
    <property type="entry name" value="FLUORIDE EXPORT PROTEIN 1-RELATED"/>
    <property type="match status" value="1"/>
</dbReference>
<keyword evidence="12" id="KW-1185">Reference proteome</keyword>
<feature type="transmembrane region" description="Helical" evidence="10">
    <location>
        <begin position="63"/>
        <end position="81"/>
    </location>
</feature>
<dbReference type="GO" id="GO:0062054">
    <property type="term" value="F:fluoride channel activity"/>
    <property type="evidence" value="ECO:0007669"/>
    <property type="project" value="UniProtKB-UniRule"/>
</dbReference>
<dbReference type="EMBL" id="RKHY01000001">
    <property type="protein sequence ID" value="ROS41425.1"/>
    <property type="molecule type" value="Genomic_DNA"/>
</dbReference>
<evidence type="ECO:0000256" key="7">
    <source>
        <dbReference type="ARBA" id="ARBA00035120"/>
    </source>
</evidence>
<keyword evidence="2 10" id="KW-1003">Cell membrane</keyword>
<comment type="subcellular location">
    <subcellularLocation>
        <location evidence="1 10">Cell membrane</location>
        <topology evidence="1 10">Multi-pass membrane protein</topology>
    </subcellularLocation>
</comment>
<keyword evidence="6 10" id="KW-0407">Ion channel</keyword>
<dbReference type="GeneID" id="301845134"/>
<dbReference type="PANTHER" id="PTHR28259">
    <property type="entry name" value="FLUORIDE EXPORT PROTEIN 1-RELATED"/>
    <property type="match status" value="1"/>
</dbReference>
<comment type="function">
    <text evidence="9 10">Fluoride-specific ion channel. Important for reducing fluoride concentration in the cell, thus reducing its toxicity.</text>
</comment>
<accession>A0A3N2GZS0</accession>
<keyword evidence="10" id="KW-0915">Sodium</keyword>
<sequence length="123" mass="12715">MAAVAIGGGVGALARYELTTTWPMAPGQFPWTTFFVNVTGCLLIGVLMVLVTEVRVAHHLVRPFLGVGVLGGFTTFSTYTVEIHGLLKPGSAGMALAYLGGTLLTAGLAVLTGVAVTRRLAGR</sequence>
<evidence type="ECO:0000256" key="5">
    <source>
        <dbReference type="ARBA" id="ARBA00023136"/>
    </source>
</evidence>
<keyword evidence="10" id="KW-0479">Metal-binding</keyword>
<dbReference type="AlphaFoldDB" id="A0A3N2GZS0"/>
<dbReference type="GO" id="GO:0005886">
    <property type="term" value="C:plasma membrane"/>
    <property type="evidence" value="ECO:0007669"/>
    <property type="project" value="UniProtKB-SubCell"/>
</dbReference>
<keyword evidence="10" id="KW-0406">Ion transport</keyword>
<protein>
    <recommendedName>
        <fullName evidence="10">Fluoride-specific ion channel FluC</fullName>
    </recommendedName>
</protein>
<evidence type="ECO:0000256" key="3">
    <source>
        <dbReference type="ARBA" id="ARBA00022692"/>
    </source>
</evidence>
<evidence type="ECO:0000256" key="9">
    <source>
        <dbReference type="ARBA" id="ARBA00049940"/>
    </source>
</evidence>
<comment type="catalytic activity">
    <reaction evidence="8">
        <text>fluoride(in) = fluoride(out)</text>
        <dbReference type="Rhea" id="RHEA:76159"/>
        <dbReference type="ChEBI" id="CHEBI:17051"/>
    </reaction>
    <physiologicalReaction direction="left-to-right" evidence="8">
        <dbReference type="Rhea" id="RHEA:76160"/>
    </physiologicalReaction>
</comment>
<comment type="similarity">
    <text evidence="7 10">Belongs to the fluoride channel Fluc/FEX (TC 1.A.43) family.</text>
</comment>
<dbReference type="GO" id="GO:0046872">
    <property type="term" value="F:metal ion binding"/>
    <property type="evidence" value="ECO:0007669"/>
    <property type="project" value="UniProtKB-KW"/>
</dbReference>
<keyword evidence="4 10" id="KW-1133">Transmembrane helix</keyword>
<evidence type="ECO:0000256" key="1">
    <source>
        <dbReference type="ARBA" id="ARBA00004651"/>
    </source>
</evidence>
<keyword evidence="3 10" id="KW-0812">Transmembrane</keyword>
<proteinExistence type="inferred from homology"/>
<feature type="binding site" evidence="10">
    <location>
        <position position="74"/>
    </location>
    <ligand>
        <name>Na(+)</name>
        <dbReference type="ChEBI" id="CHEBI:29101"/>
        <note>structural</note>
    </ligand>
</feature>
<feature type="transmembrane region" description="Helical" evidence="10">
    <location>
        <begin position="93"/>
        <end position="116"/>
    </location>
</feature>
<dbReference type="Proteomes" id="UP000274843">
    <property type="component" value="Unassembled WGS sequence"/>
</dbReference>
<keyword evidence="5 10" id="KW-0472">Membrane</keyword>
<evidence type="ECO:0000256" key="4">
    <source>
        <dbReference type="ARBA" id="ARBA00022989"/>
    </source>
</evidence>
<keyword evidence="10" id="KW-0813">Transport</keyword>
<dbReference type="HAMAP" id="MF_00454">
    <property type="entry name" value="FluC"/>
    <property type="match status" value="1"/>
</dbReference>
<feature type="transmembrane region" description="Helical" evidence="10">
    <location>
        <begin position="31"/>
        <end position="51"/>
    </location>
</feature>
<comment type="activity regulation">
    <text evidence="10">Na(+) is not transported, but it plays an essential structural role and its presence is essential for fluoride channel function.</text>
</comment>
<name>A0A3N2GZS0_9PSEU</name>
<evidence type="ECO:0000256" key="6">
    <source>
        <dbReference type="ARBA" id="ARBA00023303"/>
    </source>
</evidence>
<evidence type="ECO:0000256" key="2">
    <source>
        <dbReference type="ARBA" id="ARBA00022475"/>
    </source>
</evidence>
<dbReference type="RefSeq" id="WP_123687176.1">
    <property type="nucleotide sequence ID" value="NZ_RKHY01000001.1"/>
</dbReference>